<feature type="non-terminal residue" evidence="1">
    <location>
        <position position="1"/>
    </location>
</feature>
<dbReference type="EMBL" id="CAJVCH010552141">
    <property type="protein sequence ID" value="CAG7829583.1"/>
    <property type="molecule type" value="Genomic_DNA"/>
</dbReference>
<evidence type="ECO:0000313" key="1">
    <source>
        <dbReference type="EMBL" id="CAG7829583.1"/>
    </source>
</evidence>
<dbReference type="AlphaFoldDB" id="A0A8J2LDM4"/>
<dbReference type="Proteomes" id="UP000708208">
    <property type="component" value="Unassembled WGS sequence"/>
</dbReference>
<evidence type="ECO:0000313" key="2">
    <source>
        <dbReference type="Proteomes" id="UP000708208"/>
    </source>
</evidence>
<comment type="caution">
    <text evidence="1">The sequence shown here is derived from an EMBL/GenBank/DDBJ whole genome shotgun (WGS) entry which is preliminary data.</text>
</comment>
<name>A0A8J2LDM4_9HEXA</name>
<organism evidence="1 2">
    <name type="scientific">Allacma fusca</name>
    <dbReference type="NCBI Taxonomy" id="39272"/>
    <lineage>
        <taxon>Eukaryota</taxon>
        <taxon>Metazoa</taxon>
        <taxon>Ecdysozoa</taxon>
        <taxon>Arthropoda</taxon>
        <taxon>Hexapoda</taxon>
        <taxon>Collembola</taxon>
        <taxon>Symphypleona</taxon>
        <taxon>Sminthuridae</taxon>
        <taxon>Allacma</taxon>
    </lineage>
</organism>
<sequence>KIFANLNNKNNMIRIKNQYSSGHKRRLVSQLVHSQLGNETAESFYGASKQQYGAGNRILCDEASHDLQTGNEICENGISEGTDCESVVVSSDCESISSEESNTVEEDCLEDFLRSWSFSSEGFQNSAEDSETDNNKIS</sequence>
<accession>A0A8J2LDM4</accession>
<protein>
    <submittedName>
        <fullName evidence="1">Uncharacterized protein</fullName>
    </submittedName>
</protein>
<gene>
    <name evidence="1" type="ORF">AFUS01_LOCUS39442</name>
</gene>
<keyword evidence="2" id="KW-1185">Reference proteome</keyword>
<proteinExistence type="predicted"/>
<reference evidence="1" key="1">
    <citation type="submission" date="2021-06" db="EMBL/GenBank/DDBJ databases">
        <authorList>
            <person name="Hodson N. C."/>
            <person name="Mongue J. A."/>
            <person name="Jaron S. K."/>
        </authorList>
    </citation>
    <scope>NUCLEOTIDE SEQUENCE</scope>
</reference>